<protein>
    <submittedName>
        <fullName evidence="1">Uncharacterized protein</fullName>
    </submittedName>
</protein>
<accession>A0ABP0IPT7</accession>
<keyword evidence="2" id="KW-1185">Reference proteome</keyword>
<feature type="non-terminal residue" evidence="1">
    <location>
        <position position="1"/>
    </location>
</feature>
<reference evidence="1 2" key="1">
    <citation type="submission" date="2024-02" db="EMBL/GenBank/DDBJ databases">
        <authorList>
            <person name="Chen Y."/>
            <person name="Shah S."/>
            <person name="Dougan E. K."/>
            <person name="Thang M."/>
            <person name="Chan C."/>
        </authorList>
    </citation>
    <scope>NUCLEOTIDE SEQUENCE [LARGE SCALE GENOMIC DNA]</scope>
</reference>
<comment type="caution">
    <text evidence="1">The sequence shown here is derived from an EMBL/GenBank/DDBJ whole genome shotgun (WGS) entry which is preliminary data.</text>
</comment>
<gene>
    <name evidence="1" type="ORF">SCF082_LOCUS8138</name>
</gene>
<dbReference type="Proteomes" id="UP001642464">
    <property type="component" value="Unassembled WGS sequence"/>
</dbReference>
<organism evidence="1 2">
    <name type="scientific">Durusdinium trenchii</name>
    <dbReference type="NCBI Taxonomy" id="1381693"/>
    <lineage>
        <taxon>Eukaryota</taxon>
        <taxon>Sar</taxon>
        <taxon>Alveolata</taxon>
        <taxon>Dinophyceae</taxon>
        <taxon>Suessiales</taxon>
        <taxon>Symbiodiniaceae</taxon>
        <taxon>Durusdinium</taxon>
    </lineage>
</organism>
<feature type="non-terminal residue" evidence="1">
    <location>
        <position position="228"/>
    </location>
</feature>
<sequence length="228" mass="25807">LRYATDTTGPQYLRPWMLAWRADSGCSGYIEPDQLALLFVERIMMDYDSSHPALRKAVSYQVAVSRHQACGLFLHFLREFQKSSPASDFQKASSELRRGFLQGLLDPDLQYCLSTTVPPSDLHSISAFRPYVARVEQVVKAAKEEKTAKLAEEARAADAKQIVAKIQSDFQVLRSCISDELTRAQNTAKDLKYIRDRQAKGEEHVNKFTQERICLMELTDSHKSSAAM</sequence>
<proteinExistence type="predicted"/>
<name>A0ABP0IPT7_9DINO</name>
<evidence type="ECO:0000313" key="1">
    <source>
        <dbReference type="EMBL" id="CAK9004348.1"/>
    </source>
</evidence>
<dbReference type="EMBL" id="CAXAMM010004643">
    <property type="protein sequence ID" value="CAK9004348.1"/>
    <property type="molecule type" value="Genomic_DNA"/>
</dbReference>
<evidence type="ECO:0000313" key="2">
    <source>
        <dbReference type="Proteomes" id="UP001642464"/>
    </source>
</evidence>